<gene>
    <name evidence="8" type="ORF">BSTOLATCC_MIC24274</name>
</gene>
<evidence type="ECO:0000256" key="2">
    <source>
        <dbReference type="ARBA" id="ARBA00008573"/>
    </source>
</evidence>
<feature type="transmembrane region" description="Helical" evidence="7">
    <location>
        <begin position="107"/>
        <end position="124"/>
    </location>
</feature>
<dbReference type="EMBL" id="CAJZBQ010000023">
    <property type="protein sequence ID" value="CAG9319725.1"/>
    <property type="molecule type" value="Genomic_DNA"/>
</dbReference>
<evidence type="ECO:0008006" key="10">
    <source>
        <dbReference type="Google" id="ProtNLM"/>
    </source>
</evidence>
<dbReference type="PANTHER" id="PTHR12300">
    <property type="entry name" value="HVA22-LIKE PROTEINS"/>
    <property type="match status" value="1"/>
</dbReference>
<comment type="subcellular location">
    <subcellularLocation>
        <location evidence="1 6">Membrane</location>
        <topology evidence="1 6">Multi-pass membrane protein</topology>
    </subcellularLocation>
</comment>
<evidence type="ECO:0000313" key="8">
    <source>
        <dbReference type="EMBL" id="CAG9319725.1"/>
    </source>
</evidence>
<evidence type="ECO:0000256" key="6">
    <source>
        <dbReference type="RuleBase" id="RU362006"/>
    </source>
</evidence>
<organism evidence="8 9">
    <name type="scientific">Blepharisma stoltei</name>
    <dbReference type="NCBI Taxonomy" id="1481888"/>
    <lineage>
        <taxon>Eukaryota</taxon>
        <taxon>Sar</taxon>
        <taxon>Alveolata</taxon>
        <taxon>Ciliophora</taxon>
        <taxon>Postciliodesmatophora</taxon>
        <taxon>Heterotrichea</taxon>
        <taxon>Heterotrichida</taxon>
        <taxon>Blepharismidae</taxon>
        <taxon>Blepharisma</taxon>
    </lineage>
</organism>
<dbReference type="AlphaFoldDB" id="A0AAU9J393"/>
<comment type="caution">
    <text evidence="8">The sequence shown here is derived from an EMBL/GenBank/DDBJ whole genome shotgun (WGS) entry which is preliminary data.</text>
</comment>
<dbReference type="Pfam" id="PF03134">
    <property type="entry name" value="TB2_DP1_HVA22"/>
    <property type="match status" value="1"/>
</dbReference>
<keyword evidence="9" id="KW-1185">Reference proteome</keyword>
<evidence type="ECO:0000313" key="9">
    <source>
        <dbReference type="Proteomes" id="UP001162131"/>
    </source>
</evidence>
<feature type="transmembrane region" description="Helical" evidence="7">
    <location>
        <begin position="40"/>
        <end position="64"/>
    </location>
</feature>
<accession>A0AAU9J393</accession>
<proteinExistence type="inferred from homology"/>
<dbReference type="Proteomes" id="UP001162131">
    <property type="component" value="Unassembled WGS sequence"/>
</dbReference>
<evidence type="ECO:0000256" key="4">
    <source>
        <dbReference type="ARBA" id="ARBA00022989"/>
    </source>
</evidence>
<sequence>MVNSDDFIQKVVGLAEGIPAIQSISKATGLSVQTLTFGTITLVLLLILFTVCPNTTLVFIAGSYPSYYTVKVLESNKTNDGKECLKFWFIFGLFLLMDPVLDFLLSWIPLFFLIKVGLMVFLFWPQAKGALKLYDIMRPTMTKYQTKLEDFLESLAKSL</sequence>
<evidence type="ECO:0000256" key="1">
    <source>
        <dbReference type="ARBA" id="ARBA00004141"/>
    </source>
</evidence>
<evidence type="ECO:0000256" key="3">
    <source>
        <dbReference type="ARBA" id="ARBA00022692"/>
    </source>
</evidence>
<comment type="similarity">
    <text evidence="2 6">Belongs to the DP1 family.</text>
</comment>
<evidence type="ECO:0000256" key="5">
    <source>
        <dbReference type="ARBA" id="ARBA00023136"/>
    </source>
</evidence>
<dbReference type="PANTHER" id="PTHR12300:SF161">
    <property type="entry name" value="RECEPTOR EXPRESSION-ENHANCING PROTEIN"/>
    <property type="match status" value="1"/>
</dbReference>
<protein>
    <recommendedName>
        <fullName evidence="10">Receptor expression-enhancing protein</fullName>
    </recommendedName>
</protein>
<reference evidence="8" key="1">
    <citation type="submission" date="2021-09" db="EMBL/GenBank/DDBJ databases">
        <authorList>
            <consortium name="AG Swart"/>
            <person name="Singh M."/>
            <person name="Singh A."/>
            <person name="Seah K."/>
            <person name="Emmerich C."/>
        </authorList>
    </citation>
    <scope>NUCLEOTIDE SEQUENCE</scope>
    <source>
        <strain evidence="8">ATCC30299</strain>
    </source>
</reference>
<keyword evidence="5 7" id="KW-0472">Membrane</keyword>
<name>A0AAU9J393_9CILI</name>
<dbReference type="InterPro" id="IPR004345">
    <property type="entry name" value="TB2_DP1_HVA22"/>
</dbReference>
<evidence type="ECO:0000256" key="7">
    <source>
        <dbReference type="SAM" id="Phobius"/>
    </source>
</evidence>
<dbReference type="GO" id="GO:0016020">
    <property type="term" value="C:membrane"/>
    <property type="evidence" value="ECO:0007669"/>
    <property type="project" value="UniProtKB-SubCell"/>
</dbReference>
<keyword evidence="3 7" id="KW-0812">Transmembrane</keyword>
<keyword evidence="4 7" id="KW-1133">Transmembrane helix</keyword>